<evidence type="ECO:0000256" key="1">
    <source>
        <dbReference type="ARBA" id="ARBA00004479"/>
    </source>
</evidence>
<evidence type="ECO:0000259" key="11">
    <source>
        <dbReference type="PROSITE" id="PS50866"/>
    </source>
</evidence>
<accession>A0A1Y2C382</accession>
<feature type="transmembrane region" description="Helical" evidence="9">
    <location>
        <begin position="174"/>
        <end position="196"/>
    </location>
</feature>
<dbReference type="Proteomes" id="UP000193920">
    <property type="component" value="Unassembled WGS sequence"/>
</dbReference>
<sequence>MINKITKLFVFLAVCIELSLCLTYRMFPNENACFYGIISKPGEKVGFYFAVQSGGAFDIDYEVTGPNDKVILSGVSERQGEFVFTSQLAGDHKFCFSNTMSTFAEKMVDFEINIEHELKGSAPLSETSENVLTPMEQSLNYLSNKLNVIQKYARYFRTRQNRNHYTVTSTESKVFWFALFESILIVTMSVLQVVFIRKFFSTTKGRI</sequence>
<evidence type="ECO:0000256" key="3">
    <source>
        <dbReference type="ARBA" id="ARBA00022692"/>
    </source>
</evidence>
<feature type="chain" id="PRO_5013276982" description="GOLD domain-containing protein" evidence="10">
    <location>
        <begin position="22"/>
        <end position="207"/>
    </location>
</feature>
<organism evidence="12 13">
    <name type="scientific">Neocallimastix californiae</name>
    <dbReference type="NCBI Taxonomy" id="1754190"/>
    <lineage>
        <taxon>Eukaryota</taxon>
        <taxon>Fungi</taxon>
        <taxon>Fungi incertae sedis</taxon>
        <taxon>Chytridiomycota</taxon>
        <taxon>Chytridiomycota incertae sedis</taxon>
        <taxon>Neocallimastigomycetes</taxon>
        <taxon>Neocallimastigales</taxon>
        <taxon>Neocallimastigaceae</taxon>
        <taxon>Neocallimastix</taxon>
    </lineage>
</organism>
<comment type="similarity">
    <text evidence="2 8">Belongs to the EMP24/GP25L family.</text>
</comment>
<gene>
    <name evidence="12" type="ORF">LY90DRAFT_661808</name>
</gene>
<proteinExistence type="inferred from homology"/>
<dbReference type="SMART" id="SM01190">
    <property type="entry name" value="EMP24_GP25L"/>
    <property type="match status" value="1"/>
</dbReference>
<keyword evidence="3 8" id="KW-0812">Transmembrane</keyword>
<evidence type="ECO:0000256" key="7">
    <source>
        <dbReference type="ARBA" id="ARBA00037847"/>
    </source>
</evidence>
<keyword evidence="6 9" id="KW-0472">Membrane</keyword>
<evidence type="ECO:0000256" key="4">
    <source>
        <dbReference type="ARBA" id="ARBA00022729"/>
    </source>
</evidence>
<comment type="caution">
    <text evidence="12">The sequence shown here is derived from an EMBL/GenBank/DDBJ whole genome shotgun (WGS) entry which is preliminary data.</text>
</comment>
<dbReference type="EMBL" id="MCOG01000123">
    <property type="protein sequence ID" value="ORY41502.1"/>
    <property type="molecule type" value="Genomic_DNA"/>
</dbReference>
<dbReference type="PROSITE" id="PS50866">
    <property type="entry name" value="GOLD"/>
    <property type="match status" value="1"/>
</dbReference>
<evidence type="ECO:0000313" key="12">
    <source>
        <dbReference type="EMBL" id="ORY41502.1"/>
    </source>
</evidence>
<dbReference type="SUPFAM" id="SSF101576">
    <property type="entry name" value="Supernatant protein factor (SPF), C-terminal domain"/>
    <property type="match status" value="1"/>
</dbReference>
<dbReference type="OrthoDB" id="1929172at2759"/>
<feature type="domain" description="GOLD" evidence="11">
    <location>
        <begin position="31"/>
        <end position="114"/>
    </location>
</feature>
<keyword evidence="5 9" id="KW-1133">Transmembrane helix</keyword>
<keyword evidence="13" id="KW-1185">Reference proteome</keyword>
<dbReference type="InterPro" id="IPR015720">
    <property type="entry name" value="Emp24-like"/>
</dbReference>
<evidence type="ECO:0000256" key="2">
    <source>
        <dbReference type="ARBA" id="ARBA00007104"/>
    </source>
</evidence>
<dbReference type="InterPro" id="IPR009038">
    <property type="entry name" value="GOLD_dom"/>
</dbReference>
<evidence type="ECO:0000256" key="9">
    <source>
        <dbReference type="SAM" id="Phobius"/>
    </source>
</evidence>
<name>A0A1Y2C382_9FUNG</name>
<dbReference type="PANTHER" id="PTHR22811">
    <property type="entry name" value="TRANSMEMBRANE EMP24 DOMAIN-CONTAINING PROTEIN"/>
    <property type="match status" value="1"/>
</dbReference>
<evidence type="ECO:0000256" key="5">
    <source>
        <dbReference type="ARBA" id="ARBA00022989"/>
    </source>
</evidence>
<reference evidence="12 13" key="1">
    <citation type="submission" date="2016-08" db="EMBL/GenBank/DDBJ databases">
        <title>A Parts List for Fungal Cellulosomes Revealed by Comparative Genomics.</title>
        <authorList>
            <consortium name="DOE Joint Genome Institute"/>
            <person name="Haitjema C.H."/>
            <person name="Gilmore S.P."/>
            <person name="Henske J.K."/>
            <person name="Solomon K.V."/>
            <person name="De Groot R."/>
            <person name="Kuo A."/>
            <person name="Mondo S.J."/>
            <person name="Salamov A.A."/>
            <person name="Labutti K."/>
            <person name="Zhao Z."/>
            <person name="Chiniquy J."/>
            <person name="Barry K."/>
            <person name="Brewer H.M."/>
            <person name="Purvine S.O."/>
            <person name="Wright A.T."/>
            <person name="Boxma B."/>
            <person name="Van Alen T."/>
            <person name="Hackstein J.H."/>
            <person name="Baker S.E."/>
            <person name="Grigoriev I.V."/>
            <person name="O'Malley M.A."/>
        </authorList>
    </citation>
    <scope>NUCLEOTIDE SEQUENCE [LARGE SCALE GENOMIC DNA]</scope>
    <source>
        <strain evidence="12 13">G1</strain>
    </source>
</reference>
<keyword evidence="4 10" id="KW-0732">Signal</keyword>
<protein>
    <recommendedName>
        <fullName evidence="11">GOLD domain-containing protein</fullName>
    </recommendedName>
</protein>
<evidence type="ECO:0000256" key="6">
    <source>
        <dbReference type="ARBA" id="ARBA00023136"/>
    </source>
</evidence>
<dbReference type="Pfam" id="PF01105">
    <property type="entry name" value="EMP24_GP25L"/>
    <property type="match status" value="1"/>
</dbReference>
<evidence type="ECO:0000313" key="13">
    <source>
        <dbReference type="Proteomes" id="UP000193920"/>
    </source>
</evidence>
<dbReference type="GO" id="GO:0016020">
    <property type="term" value="C:membrane"/>
    <property type="evidence" value="ECO:0007669"/>
    <property type="project" value="UniProtKB-SubCell"/>
</dbReference>
<evidence type="ECO:0000256" key="10">
    <source>
        <dbReference type="SAM" id="SignalP"/>
    </source>
</evidence>
<dbReference type="STRING" id="1754190.A0A1Y2C382"/>
<comment type="subcellular location">
    <subcellularLocation>
        <location evidence="7">Endomembrane system</location>
        <topology evidence="7">Single-pass membrane protein</topology>
    </subcellularLocation>
    <subcellularLocation>
        <location evidence="1 8">Membrane</location>
        <topology evidence="1 8">Single-pass type I membrane protein</topology>
    </subcellularLocation>
</comment>
<evidence type="ECO:0000256" key="8">
    <source>
        <dbReference type="RuleBase" id="RU003827"/>
    </source>
</evidence>
<feature type="signal peptide" evidence="10">
    <location>
        <begin position="1"/>
        <end position="21"/>
    </location>
</feature>
<dbReference type="GO" id="GO:0012505">
    <property type="term" value="C:endomembrane system"/>
    <property type="evidence" value="ECO:0007669"/>
    <property type="project" value="UniProtKB-SubCell"/>
</dbReference>
<dbReference type="InterPro" id="IPR036598">
    <property type="entry name" value="GOLD_dom_sf"/>
</dbReference>
<dbReference type="AlphaFoldDB" id="A0A1Y2C382"/>